<feature type="transmembrane region" description="Helical" evidence="6">
    <location>
        <begin position="40"/>
        <end position="59"/>
    </location>
</feature>
<evidence type="ECO:0000313" key="7">
    <source>
        <dbReference type="EMBL" id="EFA43663.1"/>
    </source>
</evidence>
<evidence type="ECO:0000256" key="1">
    <source>
        <dbReference type="ARBA" id="ARBA00004141"/>
    </source>
</evidence>
<comment type="similarity">
    <text evidence="2">Belongs to the multi antimicrobial extrusion (MATE) (TC 2.A.66.1) family.</text>
</comment>
<comment type="subcellular location">
    <subcellularLocation>
        <location evidence="1">Membrane</location>
        <topology evidence="1">Multi-pass membrane protein</topology>
    </subcellularLocation>
</comment>
<organism evidence="7 8">
    <name type="scientific">Hallella bergensis DSM 17361</name>
    <dbReference type="NCBI Taxonomy" id="585502"/>
    <lineage>
        <taxon>Bacteria</taxon>
        <taxon>Pseudomonadati</taxon>
        <taxon>Bacteroidota</taxon>
        <taxon>Bacteroidia</taxon>
        <taxon>Bacteroidales</taxon>
        <taxon>Prevotellaceae</taxon>
        <taxon>Hallella</taxon>
    </lineage>
</organism>
<feature type="transmembrane region" description="Helical" evidence="6">
    <location>
        <begin position="161"/>
        <end position="181"/>
    </location>
</feature>
<gene>
    <name evidence="7" type="primary">dinF</name>
    <name evidence="7" type="ORF">HMPREF0645_1918</name>
</gene>
<reference evidence="7 8" key="1">
    <citation type="submission" date="2009-10" db="EMBL/GenBank/DDBJ databases">
        <authorList>
            <person name="Qin X."/>
            <person name="Bachman B."/>
            <person name="Battles P."/>
            <person name="Bell A."/>
            <person name="Bess C."/>
            <person name="Bickham C."/>
            <person name="Chaboub L."/>
            <person name="Chen D."/>
            <person name="Coyle M."/>
            <person name="Deiros D.R."/>
            <person name="Dinh H."/>
            <person name="Forbes L."/>
            <person name="Fowler G."/>
            <person name="Francisco L."/>
            <person name="Fu Q."/>
            <person name="Gubbala S."/>
            <person name="Hale W."/>
            <person name="Han Y."/>
            <person name="Hemphill L."/>
            <person name="Highlander S.K."/>
            <person name="Hirani K."/>
            <person name="Hogues M."/>
            <person name="Jackson L."/>
            <person name="Jakkamsetti A."/>
            <person name="Javaid M."/>
            <person name="Jiang H."/>
            <person name="Korchina V."/>
            <person name="Kovar C."/>
            <person name="Lara F."/>
            <person name="Lee S."/>
            <person name="Mata R."/>
            <person name="Mathew T."/>
            <person name="Moen C."/>
            <person name="Morales K."/>
            <person name="Munidasa M."/>
            <person name="Nazareth L."/>
            <person name="Ngo R."/>
            <person name="Nguyen L."/>
            <person name="Okwuonu G."/>
            <person name="Ongeri F."/>
            <person name="Patil S."/>
            <person name="Petrosino J."/>
            <person name="Pham C."/>
            <person name="Pham P."/>
            <person name="Pu L.-L."/>
            <person name="Puazo M."/>
            <person name="Raj R."/>
            <person name="Reid J."/>
            <person name="Rouhana J."/>
            <person name="Saada N."/>
            <person name="Shang Y."/>
            <person name="Simmons D."/>
            <person name="Thornton R."/>
            <person name="Warren J."/>
            <person name="Weissenberger G."/>
            <person name="Zhang J."/>
            <person name="Zhang L."/>
            <person name="Zhou C."/>
            <person name="Zhu D."/>
            <person name="Muzny D."/>
            <person name="Worley K."/>
            <person name="Gibbs R."/>
        </authorList>
    </citation>
    <scope>NUCLEOTIDE SEQUENCE [LARGE SCALE GENOMIC DNA]</scope>
    <source>
        <strain evidence="7 8">DSM 17361</strain>
    </source>
</reference>
<comment type="caution">
    <text evidence="7">The sequence shown here is derived from an EMBL/GenBank/DDBJ whole genome shotgun (WGS) entry which is preliminary data.</text>
</comment>
<dbReference type="AlphaFoldDB" id="D1PY83"/>
<dbReference type="GO" id="GO:0015297">
    <property type="term" value="F:antiporter activity"/>
    <property type="evidence" value="ECO:0007669"/>
    <property type="project" value="InterPro"/>
</dbReference>
<feature type="transmembrane region" description="Helical" evidence="6">
    <location>
        <begin position="12"/>
        <end position="34"/>
    </location>
</feature>
<dbReference type="GO" id="GO:0005886">
    <property type="term" value="C:plasma membrane"/>
    <property type="evidence" value="ECO:0007669"/>
    <property type="project" value="TreeGrafter"/>
</dbReference>
<accession>D1PY83</accession>
<dbReference type="CDD" id="cd13136">
    <property type="entry name" value="MATE_DinF_like"/>
    <property type="match status" value="1"/>
</dbReference>
<sequence length="435" mass="48263">MTQEDKDILQLAVPSIVSNITVPLLGLVDLAIVGHMGSELYIAAIAVGTMIFNMIYWLFGFLRMGTSGMTSQALGREDYFSVRVLLRRSLYISTFIALFFIVVQIPLRWLALEIISPSQQVQPLVITYFNIVIWGAPAMLGLYGLNGWFVGLQDTKTPMTIAIAQNIVNIVCSTTLVFGFGMHIEGVAWGTLIAQWSGFLAGIWFARKRLRPGSLLLTDGSGKGRDKVAWSSLFVVNRDIFLRTLCLVAVNLFFTSAGARQGNMILAVNTLLLTFFTLFSYVMDGFAFAGEALSGKLFGAQDSEALHVMNRRLFVWGALMVVGFTALYLLGGESFLGLLTNDQAVIEASKEYFPWACLIPIAGVAAFVYDGIFIGITATRGMLFSSFAATAIFFAFFFIGIRFYHPNHILWLAFIIYLALRGMIQHFIMKLYIKF</sequence>
<name>D1PY83_9BACT</name>
<feature type="transmembrane region" description="Helical" evidence="6">
    <location>
        <begin position="240"/>
        <end position="259"/>
    </location>
</feature>
<feature type="transmembrane region" description="Helical" evidence="6">
    <location>
        <begin position="90"/>
        <end position="111"/>
    </location>
</feature>
<evidence type="ECO:0000313" key="8">
    <source>
        <dbReference type="Proteomes" id="UP000003160"/>
    </source>
</evidence>
<dbReference type="RefSeq" id="WP_007174021.1">
    <property type="nucleotide sequence ID" value="NZ_GG704781.1"/>
</dbReference>
<proteinExistence type="inferred from homology"/>
<dbReference type="eggNOG" id="COG0534">
    <property type="taxonomic scope" value="Bacteria"/>
</dbReference>
<dbReference type="InterPro" id="IPR002528">
    <property type="entry name" value="MATE_fam"/>
</dbReference>
<dbReference type="EMBL" id="ACKS01000075">
    <property type="protein sequence ID" value="EFA43663.1"/>
    <property type="molecule type" value="Genomic_DNA"/>
</dbReference>
<keyword evidence="3 6" id="KW-0812">Transmembrane</keyword>
<dbReference type="PANTHER" id="PTHR42893">
    <property type="entry name" value="PROTEIN DETOXIFICATION 44, CHLOROPLASTIC-RELATED"/>
    <property type="match status" value="1"/>
</dbReference>
<dbReference type="NCBIfam" id="TIGR00797">
    <property type="entry name" value="matE"/>
    <property type="match status" value="1"/>
</dbReference>
<keyword evidence="4 6" id="KW-1133">Transmembrane helix</keyword>
<evidence type="ECO:0000256" key="2">
    <source>
        <dbReference type="ARBA" id="ARBA00010199"/>
    </source>
</evidence>
<evidence type="ECO:0000256" key="5">
    <source>
        <dbReference type="ARBA" id="ARBA00023136"/>
    </source>
</evidence>
<feature type="transmembrane region" description="Helical" evidence="6">
    <location>
        <begin position="352"/>
        <end position="376"/>
    </location>
</feature>
<feature type="transmembrane region" description="Helical" evidence="6">
    <location>
        <begin position="383"/>
        <end position="403"/>
    </location>
</feature>
<protein>
    <submittedName>
        <fullName evidence="7">MATE efflux family protein</fullName>
    </submittedName>
</protein>
<dbReference type="InterPro" id="IPR044644">
    <property type="entry name" value="DinF-like"/>
</dbReference>
<dbReference type="Proteomes" id="UP000003160">
    <property type="component" value="Unassembled WGS sequence"/>
</dbReference>
<evidence type="ECO:0000256" key="6">
    <source>
        <dbReference type="SAM" id="Phobius"/>
    </source>
</evidence>
<feature type="transmembrane region" description="Helical" evidence="6">
    <location>
        <begin position="131"/>
        <end position="149"/>
    </location>
</feature>
<dbReference type="Pfam" id="PF01554">
    <property type="entry name" value="MatE"/>
    <property type="match status" value="2"/>
</dbReference>
<dbReference type="HOGENOM" id="CLU_012893_16_0_10"/>
<evidence type="ECO:0000256" key="3">
    <source>
        <dbReference type="ARBA" id="ARBA00022692"/>
    </source>
</evidence>
<dbReference type="OrthoDB" id="9776324at2"/>
<feature type="transmembrane region" description="Helical" evidence="6">
    <location>
        <begin position="271"/>
        <end position="293"/>
    </location>
</feature>
<keyword evidence="8" id="KW-1185">Reference proteome</keyword>
<feature type="transmembrane region" description="Helical" evidence="6">
    <location>
        <begin position="313"/>
        <end position="332"/>
    </location>
</feature>
<evidence type="ECO:0000256" key="4">
    <source>
        <dbReference type="ARBA" id="ARBA00022989"/>
    </source>
</evidence>
<feature type="transmembrane region" description="Helical" evidence="6">
    <location>
        <begin position="409"/>
        <end position="433"/>
    </location>
</feature>
<keyword evidence="5 6" id="KW-0472">Membrane</keyword>
<dbReference type="PANTHER" id="PTHR42893:SF46">
    <property type="entry name" value="PROTEIN DETOXIFICATION 44, CHLOROPLASTIC"/>
    <property type="match status" value="1"/>
</dbReference>
<dbReference type="GO" id="GO:0042910">
    <property type="term" value="F:xenobiotic transmembrane transporter activity"/>
    <property type="evidence" value="ECO:0007669"/>
    <property type="project" value="InterPro"/>
</dbReference>